<evidence type="ECO:0000313" key="6">
    <source>
        <dbReference type="EMBL" id="PMP77718.1"/>
    </source>
</evidence>
<dbReference type="SMART" id="SM00382">
    <property type="entry name" value="AAA"/>
    <property type="match status" value="1"/>
</dbReference>
<keyword evidence="3" id="KW-0547">Nucleotide-binding</keyword>
<keyword evidence="2" id="KW-0813">Transport</keyword>
<dbReference type="InterPro" id="IPR003439">
    <property type="entry name" value="ABC_transporter-like_ATP-bd"/>
</dbReference>
<name>A0A2J6X1L3_9CHLR</name>
<dbReference type="GO" id="GO:0016887">
    <property type="term" value="F:ATP hydrolysis activity"/>
    <property type="evidence" value="ECO:0007669"/>
    <property type="project" value="InterPro"/>
</dbReference>
<evidence type="ECO:0000256" key="4">
    <source>
        <dbReference type="ARBA" id="ARBA00022840"/>
    </source>
</evidence>
<dbReference type="PROSITE" id="PS50893">
    <property type="entry name" value="ABC_TRANSPORTER_2"/>
    <property type="match status" value="1"/>
</dbReference>
<dbReference type="SUPFAM" id="SSF52540">
    <property type="entry name" value="P-loop containing nucleoside triphosphate hydrolases"/>
    <property type="match status" value="1"/>
</dbReference>
<evidence type="ECO:0000313" key="7">
    <source>
        <dbReference type="Proteomes" id="UP000243376"/>
    </source>
</evidence>
<dbReference type="InterPro" id="IPR003593">
    <property type="entry name" value="AAA+_ATPase"/>
</dbReference>
<dbReference type="InterPro" id="IPR027417">
    <property type="entry name" value="P-loop_NTPase"/>
</dbReference>
<dbReference type="Proteomes" id="UP000243376">
    <property type="component" value="Unassembled WGS sequence"/>
</dbReference>
<proteinExistence type="inferred from homology"/>
<accession>A0A2J6X1L3</accession>
<evidence type="ECO:0000256" key="3">
    <source>
        <dbReference type="ARBA" id="ARBA00022741"/>
    </source>
</evidence>
<protein>
    <submittedName>
        <fullName evidence="6">ABC transporter ATP-binding protein</fullName>
    </submittedName>
</protein>
<dbReference type="CDD" id="cd03230">
    <property type="entry name" value="ABC_DR_subfamily_A"/>
    <property type="match status" value="1"/>
</dbReference>
<reference evidence="6 7" key="1">
    <citation type="submission" date="2018-01" db="EMBL/GenBank/DDBJ databases">
        <title>Metagenomic assembled genomes from two thermal pools in the Uzon Caldera, Kamchatka, Russia.</title>
        <authorList>
            <person name="Wilkins L."/>
            <person name="Ettinger C."/>
        </authorList>
    </citation>
    <scope>NUCLEOTIDE SEQUENCE [LARGE SCALE GENOMIC DNA]</scope>
    <source>
        <strain evidence="6">ZAV-02</strain>
    </source>
</reference>
<feature type="domain" description="ABC transporter" evidence="5">
    <location>
        <begin position="6"/>
        <end position="236"/>
    </location>
</feature>
<comment type="similarity">
    <text evidence="1">Belongs to the ABC transporter superfamily.</text>
</comment>
<dbReference type="Gene3D" id="3.40.50.300">
    <property type="entry name" value="P-loop containing nucleotide triphosphate hydrolases"/>
    <property type="match status" value="1"/>
</dbReference>
<dbReference type="GO" id="GO:0005524">
    <property type="term" value="F:ATP binding"/>
    <property type="evidence" value="ECO:0007669"/>
    <property type="project" value="UniProtKB-KW"/>
</dbReference>
<dbReference type="PANTHER" id="PTHR43335:SF11">
    <property type="entry name" value="ABC TRANSPORTER RELATED"/>
    <property type="match status" value="1"/>
</dbReference>
<comment type="caution">
    <text evidence="6">The sequence shown here is derived from an EMBL/GenBank/DDBJ whole genome shotgun (WGS) entry which is preliminary data.</text>
</comment>
<evidence type="ECO:0000256" key="2">
    <source>
        <dbReference type="ARBA" id="ARBA00022448"/>
    </source>
</evidence>
<dbReference type="PANTHER" id="PTHR43335">
    <property type="entry name" value="ABC TRANSPORTER, ATP-BINDING PROTEIN"/>
    <property type="match status" value="1"/>
</dbReference>
<keyword evidence="4 6" id="KW-0067">ATP-binding</keyword>
<gene>
    <name evidence="6" type="ORF">C0184_11710</name>
</gene>
<sequence length="316" mass="34415">MTDVVIECHDLTKQYGTFTAVDHLNMTVRKGEIFGLLGPNGAGKTTTILMLLGLTEPTSGSVRVLGLDPARQPLSVKARVGYLPDQVGFYDNLTARENLNYIAKLNGFREPDMSKRIAAALEQVGLSHVADRRVKTFSRGMRQRLGVAEVLIKQPQLIIMDEPTLALDPEAVREFLDLIRQLKASGITILLSSHLLQQVQAICDRVGLFHKGRMVLEGTVSELAQRVLGGAYRIHVEAEGGDAVAAALRSLPDVLNVSANGTHFYHVEARTDVRAEIARKVIEAGGRLLGLSVDTPGLDEVYTRYFQKGAAYAASA</sequence>
<organism evidence="6 7">
    <name type="scientific">Chloroflexus aggregans</name>
    <dbReference type="NCBI Taxonomy" id="152260"/>
    <lineage>
        <taxon>Bacteria</taxon>
        <taxon>Bacillati</taxon>
        <taxon>Chloroflexota</taxon>
        <taxon>Chloroflexia</taxon>
        <taxon>Chloroflexales</taxon>
        <taxon>Chloroflexineae</taxon>
        <taxon>Chloroflexaceae</taxon>
        <taxon>Chloroflexus</taxon>
    </lineage>
</organism>
<evidence type="ECO:0000256" key="1">
    <source>
        <dbReference type="ARBA" id="ARBA00005417"/>
    </source>
</evidence>
<dbReference type="EMBL" id="PNIQ01000787">
    <property type="protein sequence ID" value="PMP77718.1"/>
    <property type="molecule type" value="Genomic_DNA"/>
</dbReference>
<dbReference type="AlphaFoldDB" id="A0A2J6X1L3"/>
<dbReference type="Pfam" id="PF00005">
    <property type="entry name" value="ABC_tran"/>
    <property type="match status" value="1"/>
</dbReference>
<evidence type="ECO:0000259" key="5">
    <source>
        <dbReference type="PROSITE" id="PS50893"/>
    </source>
</evidence>